<dbReference type="InterPro" id="IPR041792">
    <property type="entry name" value="MPP_PAP"/>
</dbReference>
<evidence type="ECO:0000259" key="6">
    <source>
        <dbReference type="Pfam" id="PF14008"/>
    </source>
</evidence>
<proteinExistence type="inferred from homology"/>
<dbReference type="InterPro" id="IPR025733">
    <property type="entry name" value="PAPs_C"/>
</dbReference>
<dbReference type="SUPFAM" id="SSF49363">
    <property type="entry name" value="Purple acid phosphatase, N-terminal domain"/>
    <property type="match status" value="1"/>
</dbReference>
<comment type="catalytic activity">
    <reaction evidence="4">
        <text>a phosphate monoester + H2O = an alcohol + phosphate</text>
        <dbReference type="Rhea" id="RHEA:15017"/>
        <dbReference type="ChEBI" id="CHEBI:15377"/>
        <dbReference type="ChEBI" id="CHEBI:30879"/>
        <dbReference type="ChEBI" id="CHEBI:43474"/>
        <dbReference type="ChEBI" id="CHEBI:67140"/>
        <dbReference type="EC" id="3.1.3.2"/>
    </reaction>
</comment>
<organism evidence="7 8">
    <name type="scientific">Saprolegnia parasitica (strain CBS 223.65)</name>
    <dbReference type="NCBI Taxonomy" id="695850"/>
    <lineage>
        <taxon>Eukaryota</taxon>
        <taxon>Sar</taxon>
        <taxon>Stramenopiles</taxon>
        <taxon>Oomycota</taxon>
        <taxon>Saprolegniomycetes</taxon>
        <taxon>Saprolegniales</taxon>
        <taxon>Saprolegniaceae</taxon>
        <taxon>Saprolegnia</taxon>
    </lineage>
</organism>
<evidence type="ECO:0000313" key="7">
    <source>
        <dbReference type="EMBL" id="KDO20750.1"/>
    </source>
</evidence>
<dbReference type="PANTHER" id="PTHR22953:SF153">
    <property type="entry name" value="PURPLE ACID PHOSPHATASE"/>
    <property type="match status" value="1"/>
</dbReference>
<feature type="chain" id="PRO_5005103529" description="Purple acid phosphatase" evidence="4">
    <location>
        <begin position="19"/>
        <end position="458"/>
    </location>
</feature>
<dbReference type="Pfam" id="PF00149">
    <property type="entry name" value="Metallophos"/>
    <property type="match status" value="1"/>
</dbReference>
<dbReference type="AlphaFoldDB" id="A0A067BV95"/>
<keyword evidence="3" id="KW-0325">Glycoprotein</keyword>
<dbReference type="OrthoDB" id="45007at2759"/>
<dbReference type="KEGG" id="spar:SPRG_13332"/>
<feature type="signal peptide" evidence="4">
    <location>
        <begin position="1"/>
        <end position="18"/>
    </location>
</feature>
<dbReference type="GeneID" id="24135216"/>
<evidence type="ECO:0000259" key="5">
    <source>
        <dbReference type="Pfam" id="PF00149"/>
    </source>
</evidence>
<dbReference type="VEuPathDB" id="FungiDB:SPRG_13332"/>
<dbReference type="CDD" id="cd00839">
    <property type="entry name" value="MPP_PAPs"/>
    <property type="match status" value="1"/>
</dbReference>
<dbReference type="RefSeq" id="XP_012208562.1">
    <property type="nucleotide sequence ID" value="XM_012353172.1"/>
</dbReference>
<feature type="domain" description="Purple acid phosphatase C-terminal" evidence="6">
    <location>
        <begin position="386"/>
        <end position="447"/>
    </location>
</feature>
<accession>A0A067BV95</accession>
<dbReference type="EC" id="3.1.3.2" evidence="4"/>
<dbReference type="SUPFAM" id="SSF56300">
    <property type="entry name" value="Metallo-dependent phosphatases"/>
    <property type="match status" value="1"/>
</dbReference>
<dbReference type="GO" id="GO:0003993">
    <property type="term" value="F:acid phosphatase activity"/>
    <property type="evidence" value="ECO:0007669"/>
    <property type="project" value="UniProtKB-EC"/>
</dbReference>
<keyword evidence="1 4" id="KW-0732">Signal</keyword>
<sequence>MQLSKCLAGLSLLAATAATSVSQVHVTLSSEVVGCKDGVSITFASDAAAPLTLTYSAGSTEKTATTTINSYKVDDVNCTYASPNFHTAQLCDLSANTQYTYSVGSFKETFKSIPAKGKKTVLSVIGDVGIEHIQDTISNLGSDLKGSTPDAVVVAGDWAYANGFHADWDKWLEATQPLFSKVPLLGINGNHEVIQGNGVNYDNMCKPEYYLAYSNRIVTPISADANKDLRTWYSKKIGNIHAVFLDDYTGILGADNIGSDYWLTHRNQQLDWLKADLASVNREETPYLIVFKHNPYYNTWANHQCQCSPVKFEINDVEACWKGNYYTNSTATSGKLGGPRSEPHCGLQGKFEDLYLQYGVDAVMAGHVHAYERTAPIYKNKITAGAPVYFTVGTGGHGLYQGAISPIPEWSKSTSSSLYGASRVVADDEKLTIYYRANGETTTIFDSVEIKRRTKPAC</sequence>
<dbReference type="InterPro" id="IPR008963">
    <property type="entry name" value="Purple_acid_Pase-like_N"/>
</dbReference>
<dbReference type="GO" id="GO:0046872">
    <property type="term" value="F:metal ion binding"/>
    <property type="evidence" value="ECO:0007669"/>
    <property type="project" value="InterPro"/>
</dbReference>
<evidence type="ECO:0000256" key="1">
    <source>
        <dbReference type="ARBA" id="ARBA00022729"/>
    </source>
</evidence>
<dbReference type="Gene3D" id="2.60.40.380">
    <property type="entry name" value="Purple acid phosphatase-like, N-terminal"/>
    <property type="match status" value="1"/>
</dbReference>
<dbReference type="Proteomes" id="UP000030745">
    <property type="component" value="Unassembled WGS sequence"/>
</dbReference>
<dbReference type="EMBL" id="KK583304">
    <property type="protein sequence ID" value="KDO20750.1"/>
    <property type="molecule type" value="Genomic_DNA"/>
</dbReference>
<keyword evidence="8" id="KW-1185">Reference proteome</keyword>
<name>A0A067BV95_SAPPC</name>
<dbReference type="PANTHER" id="PTHR22953">
    <property type="entry name" value="ACID PHOSPHATASE RELATED"/>
    <property type="match status" value="1"/>
</dbReference>
<dbReference type="Gene3D" id="3.60.21.10">
    <property type="match status" value="1"/>
</dbReference>
<evidence type="ECO:0000256" key="4">
    <source>
        <dbReference type="RuleBase" id="RU361203"/>
    </source>
</evidence>
<gene>
    <name evidence="7" type="ORF">SPRG_13332</name>
</gene>
<evidence type="ECO:0000313" key="8">
    <source>
        <dbReference type="Proteomes" id="UP000030745"/>
    </source>
</evidence>
<dbReference type="OMA" id="HLPWHSK"/>
<dbReference type="InterPro" id="IPR004843">
    <property type="entry name" value="Calcineurin-like_PHP"/>
</dbReference>
<comment type="similarity">
    <text evidence="4">Belongs to the metallophosphoesterase superfamily. Purple acid phosphatase family.</text>
</comment>
<evidence type="ECO:0000256" key="3">
    <source>
        <dbReference type="ARBA" id="ARBA00023180"/>
    </source>
</evidence>
<evidence type="ECO:0000256" key="2">
    <source>
        <dbReference type="ARBA" id="ARBA00022801"/>
    </source>
</evidence>
<protein>
    <recommendedName>
        <fullName evidence="4">Purple acid phosphatase</fullName>
        <ecNumber evidence="4">3.1.3.2</ecNumber>
    </recommendedName>
</protein>
<feature type="domain" description="Calcineurin-like phosphoesterase" evidence="5">
    <location>
        <begin position="124"/>
        <end position="371"/>
    </location>
</feature>
<reference evidence="7 8" key="1">
    <citation type="journal article" date="2013" name="PLoS Genet.">
        <title>Distinctive expansion of potential virulence genes in the genome of the oomycete fish pathogen Saprolegnia parasitica.</title>
        <authorList>
            <person name="Jiang R.H."/>
            <person name="de Bruijn I."/>
            <person name="Haas B.J."/>
            <person name="Belmonte R."/>
            <person name="Lobach L."/>
            <person name="Christie J."/>
            <person name="van den Ackerveken G."/>
            <person name="Bottin A."/>
            <person name="Bulone V."/>
            <person name="Diaz-Moreno S.M."/>
            <person name="Dumas B."/>
            <person name="Fan L."/>
            <person name="Gaulin E."/>
            <person name="Govers F."/>
            <person name="Grenville-Briggs L.J."/>
            <person name="Horner N.R."/>
            <person name="Levin J.Z."/>
            <person name="Mammella M."/>
            <person name="Meijer H.J."/>
            <person name="Morris P."/>
            <person name="Nusbaum C."/>
            <person name="Oome S."/>
            <person name="Phillips A.J."/>
            <person name="van Rooyen D."/>
            <person name="Rzeszutek E."/>
            <person name="Saraiva M."/>
            <person name="Secombes C.J."/>
            <person name="Seidl M.F."/>
            <person name="Snel B."/>
            <person name="Stassen J.H."/>
            <person name="Sykes S."/>
            <person name="Tripathy S."/>
            <person name="van den Berg H."/>
            <person name="Vega-Arreguin J.C."/>
            <person name="Wawra S."/>
            <person name="Young S.K."/>
            <person name="Zeng Q."/>
            <person name="Dieguez-Uribeondo J."/>
            <person name="Russ C."/>
            <person name="Tyler B.M."/>
            <person name="van West P."/>
        </authorList>
    </citation>
    <scope>NUCLEOTIDE SEQUENCE [LARGE SCALE GENOMIC DNA]</scope>
    <source>
        <strain evidence="7 8">CBS 223.65</strain>
    </source>
</reference>
<dbReference type="Pfam" id="PF14008">
    <property type="entry name" value="Metallophos_C"/>
    <property type="match status" value="1"/>
</dbReference>
<dbReference type="InterPro" id="IPR039331">
    <property type="entry name" value="PAPs-like"/>
</dbReference>
<dbReference type="InterPro" id="IPR029052">
    <property type="entry name" value="Metallo-depent_PP-like"/>
</dbReference>
<keyword evidence="2 4" id="KW-0378">Hydrolase</keyword>